<organism evidence="2 3">
    <name type="scientific">Ilex paraguariensis</name>
    <name type="common">yerba mate</name>
    <dbReference type="NCBI Taxonomy" id="185542"/>
    <lineage>
        <taxon>Eukaryota</taxon>
        <taxon>Viridiplantae</taxon>
        <taxon>Streptophyta</taxon>
        <taxon>Embryophyta</taxon>
        <taxon>Tracheophyta</taxon>
        <taxon>Spermatophyta</taxon>
        <taxon>Magnoliopsida</taxon>
        <taxon>eudicotyledons</taxon>
        <taxon>Gunneridae</taxon>
        <taxon>Pentapetalae</taxon>
        <taxon>asterids</taxon>
        <taxon>campanulids</taxon>
        <taxon>Aquifoliales</taxon>
        <taxon>Aquifoliaceae</taxon>
        <taxon>Ilex</taxon>
    </lineage>
</organism>
<protein>
    <submittedName>
        <fullName evidence="2">Uncharacterized protein</fullName>
    </submittedName>
</protein>
<evidence type="ECO:0000313" key="3">
    <source>
        <dbReference type="Proteomes" id="UP001642360"/>
    </source>
</evidence>
<evidence type="ECO:0000256" key="1">
    <source>
        <dbReference type="SAM" id="MobiDB-lite"/>
    </source>
</evidence>
<proteinExistence type="predicted"/>
<dbReference type="EMBL" id="CAUOFW020004572">
    <property type="protein sequence ID" value="CAK9166285.1"/>
    <property type="molecule type" value="Genomic_DNA"/>
</dbReference>
<dbReference type="AlphaFoldDB" id="A0ABC8TFG8"/>
<keyword evidence="3" id="KW-1185">Reference proteome</keyword>
<accession>A0ABC8TFG8</accession>
<sequence>MLSMMAEETKTPASRSEKAYSGSEIGMAKQWKPEKNPLYIGGKLSSLGGRTKTAHLMRTTSQDGESCSRP</sequence>
<reference evidence="2 3" key="1">
    <citation type="submission" date="2024-02" db="EMBL/GenBank/DDBJ databases">
        <authorList>
            <person name="Vignale AGUSTIN F."/>
            <person name="Sosa J E."/>
            <person name="Modenutti C."/>
        </authorList>
    </citation>
    <scope>NUCLEOTIDE SEQUENCE [LARGE SCALE GENOMIC DNA]</scope>
</reference>
<feature type="region of interest" description="Disordered" evidence="1">
    <location>
        <begin position="1"/>
        <end position="24"/>
    </location>
</feature>
<evidence type="ECO:0000313" key="2">
    <source>
        <dbReference type="EMBL" id="CAK9166285.1"/>
    </source>
</evidence>
<dbReference type="Proteomes" id="UP001642360">
    <property type="component" value="Unassembled WGS sequence"/>
</dbReference>
<comment type="caution">
    <text evidence="2">The sequence shown here is derived from an EMBL/GenBank/DDBJ whole genome shotgun (WGS) entry which is preliminary data.</text>
</comment>
<gene>
    <name evidence="2" type="ORF">ILEXP_LOCUS35495</name>
</gene>
<name>A0ABC8TFG8_9AQUA</name>
<feature type="compositionally biased region" description="Basic and acidic residues" evidence="1">
    <location>
        <begin position="7"/>
        <end position="18"/>
    </location>
</feature>